<dbReference type="GO" id="GO:0003723">
    <property type="term" value="F:RNA binding"/>
    <property type="evidence" value="ECO:0007669"/>
    <property type="project" value="InterPro"/>
</dbReference>
<gene>
    <name evidence="2" type="ORF">AWB82_07265</name>
</gene>
<dbReference type="Pfam" id="PF09000">
    <property type="entry name" value="Cytotoxic"/>
    <property type="match status" value="1"/>
</dbReference>
<dbReference type="InterPro" id="IPR036725">
    <property type="entry name" value="ColE3_ribonuclease_sf"/>
</dbReference>
<dbReference type="Gene3D" id="3.10.380.10">
    <property type="entry name" value="Colicin E3-like ribonuclease domain"/>
    <property type="match status" value="1"/>
</dbReference>
<name>A0A158DWP6_9BURK</name>
<evidence type="ECO:0000313" key="2">
    <source>
        <dbReference type="EMBL" id="SAK99059.1"/>
    </source>
</evidence>
<dbReference type="GO" id="GO:0016788">
    <property type="term" value="F:hydrolase activity, acting on ester bonds"/>
    <property type="evidence" value="ECO:0007669"/>
    <property type="project" value="InterPro"/>
</dbReference>
<protein>
    <submittedName>
        <fullName evidence="2">Cytotoxic</fullName>
    </submittedName>
</protein>
<dbReference type="AlphaFoldDB" id="A0A158DWP6"/>
<dbReference type="SUPFAM" id="SSF63840">
    <property type="entry name" value="Ribonuclease domain of colicin E3"/>
    <property type="match status" value="1"/>
</dbReference>
<keyword evidence="3" id="KW-1185">Reference proteome</keyword>
<evidence type="ECO:0000259" key="1">
    <source>
        <dbReference type="Pfam" id="PF09000"/>
    </source>
</evidence>
<proteinExistence type="predicted"/>
<dbReference type="GO" id="GO:0043022">
    <property type="term" value="F:ribosome binding"/>
    <property type="evidence" value="ECO:0007669"/>
    <property type="project" value="InterPro"/>
</dbReference>
<organism evidence="2 3">
    <name type="scientific">Caballeronia glebae</name>
    <dbReference type="NCBI Taxonomy" id="1777143"/>
    <lineage>
        <taxon>Bacteria</taxon>
        <taxon>Pseudomonadati</taxon>
        <taxon>Pseudomonadota</taxon>
        <taxon>Betaproteobacteria</taxon>
        <taxon>Burkholderiales</taxon>
        <taxon>Burkholderiaceae</taxon>
        <taxon>Caballeronia</taxon>
    </lineage>
</organism>
<dbReference type="STRING" id="1777143.AWB82_07265"/>
<reference evidence="2" key="1">
    <citation type="submission" date="2016-01" db="EMBL/GenBank/DDBJ databases">
        <authorList>
            <person name="Peeters C."/>
        </authorList>
    </citation>
    <scope>NUCLEOTIDE SEQUENCE [LARGE SCALE GENOMIC DNA]</scope>
    <source>
        <strain evidence="2">LMG 29325</strain>
    </source>
</reference>
<accession>A0A158DWP6</accession>
<sequence length="206" mass="21474">MSAADRLVRENLVNSLVAGVATGMGASGADMATAAGAAQIEVQNNQVALPLPAPIFTPNDPKSPFKVPGLEWLTGNKGDGVIADPASQLDPSAGVHVTPNPGQQAADAIFTPIADAVNGWIDSIKTMAGGDNGGRQANPSKADSPVWQDLKSAGNGVKTDGVRYYEWDYTHNDIEVYDKRGRHIGSADPVTGELYKSAVPGRKLAR</sequence>
<dbReference type="EMBL" id="FCOJ02000160">
    <property type="protein sequence ID" value="SAK99059.1"/>
    <property type="molecule type" value="Genomic_DNA"/>
</dbReference>
<dbReference type="Proteomes" id="UP000054596">
    <property type="component" value="Unassembled WGS sequence"/>
</dbReference>
<dbReference type="InterPro" id="IPR009105">
    <property type="entry name" value="Colicin_E3_ribonuclease"/>
</dbReference>
<feature type="domain" description="Colicin E3-like ribonuclease" evidence="1">
    <location>
        <begin position="160"/>
        <end position="204"/>
    </location>
</feature>
<comment type="caution">
    <text evidence="2">The sequence shown here is derived from an EMBL/GenBank/DDBJ whole genome shotgun (WGS) entry which is preliminary data.</text>
</comment>
<evidence type="ECO:0000313" key="3">
    <source>
        <dbReference type="Proteomes" id="UP000054596"/>
    </source>
</evidence>